<dbReference type="AlphaFoldDB" id="A0A7S2SBA2"/>
<dbReference type="EMBL" id="HBHK01019527">
    <property type="protein sequence ID" value="CAD9695045.1"/>
    <property type="molecule type" value="Transcribed_RNA"/>
</dbReference>
<protein>
    <submittedName>
        <fullName evidence="2">Uncharacterized protein</fullName>
    </submittedName>
</protein>
<keyword evidence="1" id="KW-0175">Coiled coil</keyword>
<accession>A0A7S2SBA2</accession>
<evidence type="ECO:0000313" key="2">
    <source>
        <dbReference type="EMBL" id="CAD9695045.1"/>
    </source>
</evidence>
<reference evidence="2" key="1">
    <citation type="submission" date="2021-01" db="EMBL/GenBank/DDBJ databases">
        <authorList>
            <person name="Corre E."/>
            <person name="Pelletier E."/>
            <person name="Niang G."/>
            <person name="Scheremetjew M."/>
            <person name="Finn R."/>
            <person name="Kale V."/>
            <person name="Holt S."/>
            <person name="Cochrane G."/>
            <person name="Meng A."/>
            <person name="Brown T."/>
            <person name="Cohen L."/>
        </authorList>
    </citation>
    <scope>NUCLEOTIDE SEQUENCE</scope>
    <source>
        <strain evidence="2">NY070348D</strain>
    </source>
</reference>
<feature type="coiled-coil region" evidence="1">
    <location>
        <begin position="43"/>
        <end position="99"/>
    </location>
</feature>
<name>A0A7S2SBA2_9STRA</name>
<evidence type="ECO:0000256" key="1">
    <source>
        <dbReference type="SAM" id="Coils"/>
    </source>
</evidence>
<sequence>MSLNECLKLIDSLKNEPQSYNQENKSWRAESCGETLEDVVSLFDKLKKHSKSLQENIDNERIEKGNSMSELLRESNAKYENALAENASLVEKIEKETIRGNKLCADAVSQSKRYAAICAELATTKKLVEKHEKELDCSGGKFVFLWGPWGTTLGQELLVNTYATTIFVNTPQGAKWMMVNVFQSNLKA</sequence>
<gene>
    <name evidence="2" type="ORF">QSP1433_LOCUS12351</name>
</gene>
<proteinExistence type="predicted"/>
<organism evidence="2">
    <name type="scientific">Mucochytrium quahogii</name>
    <dbReference type="NCBI Taxonomy" id="96639"/>
    <lineage>
        <taxon>Eukaryota</taxon>
        <taxon>Sar</taxon>
        <taxon>Stramenopiles</taxon>
        <taxon>Bigyra</taxon>
        <taxon>Labyrinthulomycetes</taxon>
        <taxon>Thraustochytrida</taxon>
        <taxon>Thraustochytriidae</taxon>
        <taxon>Mucochytrium</taxon>
    </lineage>
</organism>